<dbReference type="Proteomes" id="UP001054252">
    <property type="component" value="Unassembled WGS sequence"/>
</dbReference>
<gene>
    <name evidence="1" type="ORF">SLEP1_g58057</name>
</gene>
<evidence type="ECO:0000313" key="1">
    <source>
        <dbReference type="EMBL" id="GKV51395.1"/>
    </source>
</evidence>
<dbReference type="AlphaFoldDB" id="A0AAV5MNH3"/>
<proteinExistence type="predicted"/>
<organism evidence="1 2">
    <name type="scientific">Rubroshorea leprosula</name>
    <dbReference type="NCBI Taxonomy" id="152421"/>
    <lineage>
        <taxon>Eukaryota</taxon>
        <taxon>Viridiplantae</taxon>
        <taxon>Streptophyta</taxon>
        <taxon>Embryophyta</taxon>
        <taxon>Tracheophyta</taxon>
        <taxon>Spermatophyta</taxon>
        <taxon>Magnoliopsida</taxon>
        <taxon>eudicotyledons</taxon>
        <taxon>Gunneridae</taxon>
        <taxon>Pentapetalae</taxon>
        <taxon>rosids</taxon>
        <taxon>malvids</taxon>
        <taxon>Malvales</taxon>
        <taxon>Dipterocarpaceae</taxon>
        <taxon>Rubroshorea</taxon>
    </lineage>
</organism>
<reference evidence="1 2" key="1">
    <citation type="journal article" date="2021" name="Commun. Biol.">
        <title>The genome of Shorea leprosula (Dipterocarpaceae) highlights the ecological relevance of drought in aseasonal tropical rainforests.</title>
        <authorList>
            <person name="Ng K.K.S."/>
            <person name="Kobayashi M.J."/>
            <person name="Fawcett J.A."/>
            <person name="Hatakeyama M."/>
            <person name="Paape T."/>
            <person name="Ng C.H."/>
            <person name="Ang C.C."/>
            <person name="Tnah L.H."/>
            <person name="Lee C.T."/>
            <person name="Nishiyama T."/>
            <person name="Sese J."/>
            <person name="O'Brien M.J."/>
            <person name="Copetti D."/>
            <person name="Mohd Noor M.I."/>
            <person name="Ong R.C."/>
            <person name="Putra M."/>
            <person name="Sireger I.Z."/>
            <person name="Indrioko S."/>
            <person name="Kosugi Y."/>
            <person name="Izuno A."/>
            <person name="Isagi Y."/>
            <person name="Lee S.L."/>
            <person name="Shimizu K.K."/>
        </authorList>
    </citation>
    <scope>NUCLEOTIDE SEQUENCE [LARGE SCALE GENOMIC DNA]</scope>
    <source>
        <strain evidence="1">214</strain>
    </source>
</reference>
<dbReference type="EMBL" id="BPVZ01000495">
    <property type="protein sequence ID" value="GKV51395.1"/>
    <property type="molecule type" value="Genomic_DNA"/>
</dbReference>
<accession>A0AAV5MNH3</accession>
<protein>
    <submittedName>
        <fullName evidence="1">Uncharacterized protein</fullName>
    </submittedName>
</protein>
<keyword evidence="2" id="KW-1185">Reference proteome</keyword>
<name>A0AAV5MNH3_9ROSI</name>
<sequence length="57" mass="6889">MLHFLKCKKQLERECEREKNTYIKRKVPLFFALESYGRNPERLIKCLQVDAVICFIV</sequence>
<comment type="caution">
    <text evidence="1">The sequence shown here is derived from an EMBL/GenBank/DDBJ whole genome shotgun (WGS) entry which is preliminary data.</text>
</comment>
<evidence type="ECO:0000313" key="2">
    <source>
        <dbReference type="Proteomes" id="UP001054252"/>
    </source>
</evidence>